<gene>
    <name evidence="2" type="ORF">GRF29_112g1437101</name>
</gene>
<comment type="caution">
    <text evidence="2">The sequence shown here is derived from an EMBL/GenBank/DDBJ whole genome shotgun (WGS) entry which is preliminary data.</text>
</comment>
<feature type="region of interest" description="Disordered" evidence="1">
    <location>
        <begin position="1"/>
        <end position="66"/>
    </location>
</feature>
<accession>A0AAN6LUI6</accession>
<feature type="region of interest" description="Disordered" evidence="1">
    <location>
        <begin position="78"/>
        <end position="113"/>
    </location>
</feature>
<feature type="compositionally biased region" description="Basic and acidic residues" evidence="1">
    <location>
        <begin position="11"/>
        <end position="24"/>
    </location>
</feature>
<evidence type="ECO:0000256" key="1">
    <source>
        <dbReference type="SAM" id="MobiDB-lite"/>
    </source>
</evidence>
<feature type="compositionally biased region" description="Polar residues" evidence="1">
    <location>
        <begin position="1"/>
        <end position="10"/>
    </location>
</feature>
<feature type="region of interest" description="Disordered" evidence="1">
    <location>
        <begin position="152"/>
        <end position="174"/>
    </location>
</feature>
<keyword evidence="3" id="KW-1185">Reference proteome</keyword>
<organism evidence="2 3">
    <name type="scientific">Pseudopithomyces chartarum</name>
    <dbReference type="NCBI Taxonomy" id="1892770"/>
    <lineage>
        <taxon>Eukaryota</taxon>
        <taxon>Fungi</taxon>
        <taxon>Dikarya</taxon>
        <taxon>Ascomycota</taxon>
        <taxon>Pezizomycotina</taxon>
        <taxon>Dothideomycetes</taxon>
        <taxon>Pleosporomycetidae</taxon>
        <taxon>Pleosporales</taxon>
        <taxon>Massarineae</taxon>
        <taxon>Didymosphaeriaceae</taxon>
        <taxon>Pseudopithomyces</taxon>
    </lineage>
</organism>
<dbReference type="Proteomes" id="UP001280581">
    <property type="component" value="Unassembled WGS sequence"/>
</dbReference>
<sequence>MASEQAFNSDLRSEAQDFKREKTSRVKWAHGKAFGPGRREEDGRPRPARIAPIPKSARGPPGMHKNRTAIKNDIAYASGDSSADEDVEHPSVAPVPDAGVTYSFDAEQGPNHGSQVLGQALAKAIETFEVRQTDKLIKEEYEVLRLDEDALSPGPRAVRKGVAPEDEDYEFVEA</sequence>
<feature type="compositionally biased region" description="Acidic residues" evidence="1">
    <location>
        <begin position="164"/>
        <end position="174"/>
    </location>
</feature>
<protein>
    <submittedName>
        <fullName evidence="2">Uncharacterized protein</fullName>
    </submittedName>
</protein>
<dbReference type="AlphaFoldDB" id="A0AAN6LUI6"/>
<proteinExistence type="predicted"/>
<evidence type="ECO:0000313" key="3">
    <source>
        <dbReference type="Proteomes" id="UP001280581"/>
    </source>
</evidence>
<name>A0AAN6LUI6_9PLEO</name>
<dbReference type="EMBL" id="WVTA01000011">
    <property type="protein sequence ID" value="KAK3203486.1"/>
    <property type="molecule type" value="Genomic_DNA"/>
</dbReference>
<evidence type="ECO:0000313" key="2">
    <source>
        <dbReference type="EMBL" id="KAK3203486.1"/>
    </source>
</evidence>
<reference evidence="2 3" key="1">
    <citation type="submission" date="2021-02" db="EMBL/GenBank/DDBJ databases">
        <title>Genome assembly of Pseudopithomyces chartarum.</title>
        <authorList>
            <person name="Jauregui R."/>
            <person name="Singh J."/>
            <person name="Voisey C."/>
        </authorList>
    </citation>
    <scope>NUCLEOTIDE SEQUENCE [LARGE SCALE GENOMIC DNA]</scope>
    <source>
        <strain evidence="2 3">AGR01</strain>
    </source>
</reference>